<dbReference type="RefSeq" id="WP_099312486.1">
    <property type="nucleotide sequence ID" value="NZ_CP032101.1"/>
</dbReference>
<reference evidence="3" key="1">
    <citation type="submission" date="2017-09" db="EMBL/GenBank/DDBJ databases">
        <title>Arcobacter canalis sp. nov., a new species isolated from a water canal contaminated with urban sewage.</title>
        <authorList>
            <person name="Perez-Cataluna A."/>
            <person name="Salas-Masso N."/>
            <person name="Figueras M.J."/>
        </authorList>
    </citation>
    <scope>NUCLEOTIDE SEQUENCE [LARGE SCALE GENOMIC DNA]</scope>
    <source>
        <strain evidence="3">CECT 7727</strain>
    </source>
</reference>
<dbReference type="Proteomes" id="UP000264693">
    <property type="component" value="Chromosome"/>
</dbReference>
<name>A0A347TK65_9BACT</name>
<dbReference type="Proteomes" id="UP000224740">
    <property type="component" value="Unassembled WGS sequence"/>
</dbReference>
<dbReference type="AlphaFoldDB" id="A0A347TK65"/>
<sequence length="300" mass="35048">MNIAIIGAGFSGCLLYNKLIKENHKITIFEKSRGTGGRLSTKYINDKFCDHGTPYFEAKNQIFIDFCNKLVKQKILKKYKTVYIPTNGINKVCSSLIDKKDLKTKVKITTCKYENEKWTLIDNQNNVYKDFDILLITIPAVQILELNINLNEKIKQELSSIKYDSIFTLILHKQKNLPLHKGLKNINLFKKIIDNSKKYNYDNFSSFVLHTNEYFSTKHNEKTKEELEKKVIKKLKKLNIEIDKDFIILPHLWKYAFAKNHLKKDFIFDKKQFLGICGDYFYSKNIEASFLSSTKLAGNI</sequence>
<evidence type="ECO:0000313" key="3">
    <source>
        <dbReference type="Proteomes" id="UP000224740"/>
    </source>
</evidence>
<evidence type="ECO:0000313" key="1">
    <source>
        <dbReference type="EMBL" id="AXX86993.1"/>
    </source>
</evidence>
<gene>
    <name evidence="1" type="ORF">AMRN_1251</name>
    <name evidence="2" type="ORF">CPH92_13035</name>
</gene>
<dbReference type="PANTHER" id="PTHR16128:SF5">
    <property type="entry name" value="FAD_NAD(P)-BINDING OXIDOREDUCTASE FAMILY PROTEIN"/>
    <property type="match status" value="1"/>
</dbReference>
<protein>
    <submittedName>
        <fullName evidence="1">Putative NAD/FAD-dependent oxidoreductase</fullName>
    </submittedName>
</protein>
<reference evidence="2" key="2">
    <citation type="submission" date="2017-09" db="EMBL/GenBank/DDBJ databases">
        <authorList>
            <person name="Perez-Cataluna A."/>
            <person name="Figueras M.J."/>
            <person name="Salas-Masso N."/>
        </authorList>
    </citation>
    <scope>NUCLEOTIDE SEQUENCE</scope>
    <source>
        <strain evidence="2">CECT 7727</strain>
    </source>
</reference>
<accession>A0A347TK65</accession>
<dbReference type="InterPro" id="IPR036188">
    <property type="entry name" value="FAD/NAD-bd_sf"/>
</dbReference>
<dbReference type="KEGG" id="amar:AMRN_1251"/>
<dbReference type="PANTHER" id="PTHR16128">
    <property type="entry name" value="FAD/NAD(P)-BINDING OXIDOREDUCTASE FAMILY PROTEIN"/>
    <property type="match status" value="1"/>
</dbReference>
<reference evidence="1 4" key="3">
    <citation type="submission" date="2018-08" db="EMBL/GenBank/DDBJ databases">
        <title>Complete genome of the Arcobacter marinus type strain JCM 15502.</title>
        <authorList>
            <person name="Miller W.G."/>
            <person name="Yee E."/>
            <person name="Huynh S."/>
            <person name="Parker C.T."/>
        </authorList>
    </citation>
    <scope>NUCLEOTIDE SEQUENCE [LARGE SCALE GENOMIC DNA]</scope>
    <source>
        <strain evidence="1 4">JCM 15502</strain>
    </source>
</reference>
<evidence type="ECO:0000313" key="2">
    <source>
        <dbReference type="EMBL" id="PHO14247.1"/>
    </source>
</evidence>
<dbReference type="Gene3D" id="3.90.660.10">
    <property type="match status" value="1"/>
</dbReference>
<keyword evidence="3" id="KW-1185">Reference proteome</keyword>
<organism evidence="1 4">
    <name type="scientific">Malaciobacter marinus</name>
    <dbReference type="NCBI Taxonomy" id="505249"/>
    <lineage>
        <taxon>Bacteria</taxon>
        <taxon>Pseudomonadati</taxon>
        <taxon>Campylobacterota</taxon>
        <taxon>Epsilonproteobacteria</taxon>
        <taxon>Campylobacterales</taxon>
        <taxon>Arcobacteraceae</taxon>
        <taxon>Malaciobacter</taxon>
    </lineage>
</organism>
<dbReference type="EMBL" id="CP032101">
    <property type="protein sequence ID" value="AXX86993.1"/>
    <property type="molecule type" value="Genomic_DNA"/>
</dbReference>
<proteinExistence type="predicted"/>
<dbReference type="SUPFAM" id="SSF51905">
    <property type="entry name" value="FAD/NAD(P)-binding domain"/>
    <property type="match status" value="1"/>
</dbReference>
<dbReference type="EMBL" id="NXAO01000067">
    <property type="protein sequence ID" value="PHO14247.1"/>
    <property type="molecule type" value="Genomic_DNA"/>
</dbReference>
<dbReference type="Pfam" id="PF13450">
    <property type="entry name" value="NAD_binding_8"/>
    <property type="match status" value="1"/>
</dbReference>
<evidence type="ECO:0000313" key="4">
    <source>
        <dbReference type="Proteomes" id="UP000264693"/>
    </source>
</evidence>
<dbReference type="Gene3D" id="3.50.50.60">
    <property type="entry name" value="FAD/NAD(P)-binding domain"/>
    <property type="match status" value="1"/>
</dbReference>